<proteinExistence type="predicted"/>
<sequence length="170" mass="18588">MASNKDEVSSRLSNLTLNKNKPSSESKAKEEVADSWEDEDVSDEPEEPTTPKASASANAPVAPPPTPATPSFTRPPDNWGSPETLSSPQSSSSSSSAAARDGRRPEKTDAVARRLIAAGLGLKAPKQTEEQRAYQKSVREQERKRRDEERAEQQRRAEAAERAKAAMWDD</sequence>
<dbReference type="KEGG" id="amus:LMH87_008723"/>
<keyword evidence="3" id="KW-1185">Reference proteome</keyword>
<evidence type="ECO:0008006" key="4">
    <source>
        <dbReference type="Google" id="ProtNLM"/>
    </source>
</evidence>
<evidence type="ECO:0000313" key="2">
    <source>
        <dbReference type="EMBL" id="KAJ4158187.1"/>
    </source>
</evidence>
<gene>
    <name evidence="2" type="ORF">LMH87_008723</name>
</gene>
<accession>A0A9W8QHF7</accession>
<feature type="compositionally biased region" description="Basic and acidic residues" evidence="1">
    <location>
        <begin position="126"/>
        <end position="164"/>
    </location>
</feature>
<feature type="compositionally biased region" description="Basic and acidic residues" evidence="1">
    <location>
        <begin position="100"/>
        <end position="112"/>
    </location>
</feature>
<name>A0A9W8QHF7_AKAMU</name>
<dbReference type="RefSeq" id="XP_056056554.1">
    <property type="nucleotide sequence ID" value="XM_056201942.1"/>
</dbReference>
<evidence type="ECO:0000313" key="3">
    <source>
        <dbReference type="Proteomes" id="UP001144673"/>
    </source>
</evidence>
<feature type="compositionally biased region" description="Low complexity" evidence="1">
    <location>
        <begin position="51"/>
        <end position="60"/>
    </location>
</feature>
<dbReference type="GeneID" id="80895882"/>
<evidence type="ECO:0000256" key="1">
    <source>
        <dbReference type="SAM" id="MobiDB-lite"/>
    </source>
</evidence>
<feature type="compositionally biased region" description="Low complexity" evidence="1">
    <location>
        <begin position="86"/>
        <end position="99"/>
    </location>
</feature>
<feature type="compositionally biased region" description="Basic and acidic residues" evidence="1">
    <location>
        <begin position="22"/>
        <end position="32"/>
    </location>
</feature>
<dbReference type="Proteomes" id="UP001144673">
    <property type="component" value="Unassembled WGS sequence"/>
</dbReference>
<feature type="region of interest" description="Disordered" evidence="1">
    <location>
        <begin position="1"/>
        <end position="170"/>
    </location>
</feature>
<organism evidence="2 3">
    <name type="scientific">Akanthomyces muscarius</name>
    <name type="common">Entomopathogenic fungus</name>
    <name type="synonym">Lecanicillium muscarium</name>
    <dbReference type="NCBI Taxonomy" id="2231603"/>
    <lineage>
        <taxon>Eukaryota</taxon>
        <taxon>Fungi</taxon>
        <taxon>Dikarya</taxon>
        <taxon>Ascomycota</taxon>
        <taxon>Pezizomycotina</taxon>
        <taxon>Sordariomycetes</taxon>
        <taxon>Hypocreomycetidae</taxon>
        <taxon>Hypocreales</taxon>
        <taxon>Cordycipitaceae</taxon>
        <taxon>Akanthomyces</taxon>
    </lineage>
</organism>
<comment type="caution">
    <text evidence="2">The sequence shown here is derived from an EMBL/GenBank/DDBJ whole genome shotgun (WGS) entry which is preliminary data.</text>
</comment>
<dbReference type="EMBL" id="JAJHUN010000006">
    <property type="protein sequence ID" value="KAJ4158187.1"/>
    <property type="molecule type" value="Genomic_DNA"/>
</dbReference>
<reference evidence="2" key="1">
    <citation type="journal article" date="2023" name="Access Microbiol">
        <title>De-novo genome assembly for Akanthomyces muscarius, a biocontrol agent of insect agricultural pests.</title>
        <authorList>
            <person name="Erdos Z."/>
            <person name="Studholme D.J."/>
            <person name="Raymond B."/>
            <person name="Sharma M."/>
        </authorList>
    </citation>
    <scope>NUCLEOTIDE SEQUENCE</scope>
    <source>
        <strain evidence="2">Ve6</strain>
    </source>
</reference>
<feature type="compositionally biased region" description="Polar residues" evidence="1">
    <location>
        <begin position="10"/>
        <end position="21"/>
    </location>
</feature>
<feature type="compositionally biased region" description="Acidic residues" evidence="1">
    <location>
        <begin position="33"/>
        <end position="47"/>
    </location>
</feature>
<dbReference type="AlphaFoldDB" id="A0A9W8QHF7"/>
<protein>
    <recommendedName>
        <fullName evidence="4">Ubiquitin-like protein smt3</fullName>
    </recommendedName>
</protein>